<reference evidence="2" key="1">
    <citation type="submission" date="2022-11" db="EMBL/GenBank/DDBJ databases">
        <authorList>
            <person name="Petersen C."/>
        </authorList>
    </citation>
    <scope>NUCLEOTIDE SEQUENCE</scope>
    <source>
        <strain evidence="2">IBT 34128</strain>
    </source>
</reference>
<dbReference type="RefSeq" id="XP_056514216.1">
    <property type="nucleotide sequence ID" value="XM_056653149.1"/>
</dbReference>
<feature type="region of interest" description="Disordered" evidence="1">
    <location>
        <begin position="371"/>
        <end position="394"/>
    </location>
</feature>
<sequence>MSRPPGSLLSWLRPHQSLSPAPPTLLSSSATTRLSARKTHPPNNQTAPTTKQSFHSTQPRPWRGPGARSPAAMRAQNQVTYNAWETPAGPMDKNGFYLHLLSDSHEEHLKEFLQNATPLFRLALSGNQVPKGINFQKFKEVGTKLVVASHRALPNAQAIRAISSDVDAVYRLGHIVSHDDRPFWEWVTSSCAMAKARIPLIIITKRNMDHIKVPPHTEWTDEIKKMATESKFPPAMLLQAEILLARGRPAEAASLLKEHVLPYCSSTQRAPTSWEDITLGGRLISPWRLYATCTGLEGNGEAMQKAIRTAAMTYQEGQALAEQATMMRVQGDMEAYEEYMTKAATTGLANPCLFLANFYLATALGYYPTRAERKAGTPPPKSQSNKADEQSSGPNLVMATLKSMTGWASSYFNQSMPRENYRKLAVDWYELAYAHKNAKAALILAFLMREDGDLETGLHLLEMAEKKPGDIQRLKPGEDSWHAEEYARLWTRRMTQMKQRWHEPNLKSPFTRDLLNLD</sequence>
<feature type="compositionally biased region" description="Polar residues" evidence="1">
    <location>
        <begin position="41"/>
        <end position="59"/>
    </location>
</feature>
<evidence type="ECO:0000256" key="1">
    <source>
        <dbReference type="SAM" id="MobiDB-lite"/>
    </source>
</evidence>
<feature type="compositionally biased region" description="Polar residues" evidence="1">
    <location>
        <begin position="382"/>
        <end position="394"/>
    </location>
</feature>
<proteinExistence type="predicted"/>
<dbReference type="GeneID" id="81392317"/>
<dbReference type="EMBL" id="JAPMSZ010000004">
    <property type="protein sequence ID" value="KAJ5105220.1"/>
    <property type="molecule type" value="Genomic_DNA"/>
</dbReference>
<evidence type="ECO:0000313" key="3">
    <source>
        <dbReference type="Proteomes" id="UP001141434"/>
    </source>
</evidence>
<comment type="caution">
    <text evidence="2">The sequence shown here is derived from an EMBL/GenBank/DDBJ whole genome shotgun (WGS) entry which is preliminary data.</text>
</comment>
<dbReference type="Proteomes" id="UP001141434">
    <property type="component" value="Unassembled WGS sequence"/>
</dbReference>
<organism evidence="2 3">
    <name type="scientific">Penicillium alfredii</name>
    <dbReference type="NCBI Taxonomy" id="1506179"/>
    <lineage>
        <taxon>Eukaryota</taxon>
        <taxon>Fungi</taxon>
        <taxon>Dikarya</taxon>
        <taxon>Ascomycota</taxon>
        <taxon>Pezizomycotina</taxon>
        <taxon>Eurotiomycetes</taxon>
        <taxon>Eurotiomycetidae</taxon>
        <taxon>Eurotiales</taxon>
        <taxon>Aspergillaceae</taxon>
        <taxon>Penicillium</taxon>
    </lineage>
</organism>
<accession>A0A9W9FRV3</accession>
<evidence type="ECO:0000313" key="2">
    <source>
        <dbReference type="EMBL" id="KAJ5105220.1"/>
    </source>
</evidence>
<keyword evidence="3" id="KW-1185">Reference proteome</keyword>
<feature type="compositionally biased region" description="Low complexity" evidence="1">
    <location>
        <begin position="24"/>
        <end position="34"/>
    </location>
</feature>
<gene>
    <name evidence="2" type="ORF">NUU61_002567</name>
</gene>
<feature type="region of interest" description="Disordered" evidence="1">
    <location>
        <begin position="1"/>
        <end position="73"/>
    </location>
</feature>
<dbReference type="AlphaFoldDB" id="A0A9W9FRV3"/>
<protein>
    <submittedName>
        <fullName evidence="2">Uncharacterized protein</fullName>
    </submittedName>
</protein>
<reference evidence="2" key="2">
    <citation type="journal article" date="2023" name="IMA Fungus">
        <title>Comparative genomic study of the Penicillium genus elucidates a diverse pangenome and 15 lateral gene transfer events.</title>
        <authorList>
            <person name="Petersen C."/>
            <person name="Sorensen T."/>
            <person name="Nielsen M.R."/>
            <person name="Sondergaard T.E."/>
            <person name="Sorensen J.L."/>
            <person name="Fitzpatrick D.A."/>
            <person name="Frisvad J.C."/>
            <person name="Nielsen K.L."/>
        </authorList>
    </citation>
    <scope>NUCLEOTIDE SEQUENCE</scope>
    <source>
        <strain evidence="2">IBT 34128</strain>
    </source>
</reference>
<dbReference type="OrthoDB" id="250175at2759"/>
<name>A0A9W9FRV3_9EURO</name>